<gene>
    <name evidence="1" type="ORF">AVEN_179336_1</name>
</gene>
<dbReference type="OrthoDB" id="6434720at2759"/>
<reference evidence="1 2" key="1">
    <citation type="journal article" date="2019" name="Sci. Rep.">
        <title>Orb-weaving spider Araneus ventricosus genome elucidates the spidroin gene catalogue.</title>
        <authorList>
            <person name="Kono N."/>
            <person name="Nakamura H."/>
            <person name="Ohtoshi R."/>
            <person name="Moran D.A.P."/>
            <person name="Shinohara A."/>
            <person name="Yoshida Y."/>
            <person name="Fujiwara M."/>
            <person name="Mori M."/>
            <person name="Tomita M."/>
            <person name="Arakawa K."/>
        </authorList>
    </citation>
    <scope>NUCLEOTIDE SEQUENCE [LARGE SCALE GENOMIC DNA]</scope>
</reference>
<dbReference type="AlphaFoldDB" id="A0A4Y2H022"/>
<dbReference type="Proteomes" id="UP000499080">
    <property type="component" value="Unassembled WGS sequence"/>
</dbReference>
<proteinExistence type="predicted"/>
<keyword evidence="2" id="KW-1185">Reference proteome</keyword>
<dbReference type="PANTHER" id="PTHR47331">
    <property type="entry name" value="PHD-TYPE DOMAIN-CONTAINING PROTEIN"/>
    <property type="match status" value="1"/>
</dbReference>
<protein>
    <recommendedName>
        <fullName evidence="3">RNase H type-1 domain-containing protein</fullName>
    </recommendedName>
</protein>
<dbReference type="EMBL" id="BGPR01001649">
    <property type="protein sequence ID" value="GBM58787.1"/>
    <property type="molecule type" value="Genomic_DNA"/>
</dbReference>
<comment type="caution">
    <text evidence="1">The sequence shown here is derived from an EMBL/GenBank/DDBJ whole genome shotgun (WGS) entry which is preliminary data.</text>
</comment>
<dbReference type="PANTHER" id="PTHR47331:SF1">
    <property type="entry name" value="GAG-LIKE PROTEIN"/>
    <property type="match status" value="1"/>
</dbReference>
<sequence length="92" mass="10692">MAVVIGVTVGRYLKRVYNKVVGKFVFWTDSLITLHWVRGNAKRWKKFVENRVAELKEKSNPRDWFQCPSVDNSADLLTRGVSVQNLVPSQKW</sequence>
<evidence type="ECO:0000313" key="2">
    <source>
        <dbReference type="Proteomes" id="UP000499080"/>
    </source>
</evidence>
<organism evidence="1 2">
    <name type="scientific">Araneus ventricosus</name>
    <name type="common">Orbweaver spider</name>
    <name type="synonym">Epeira ventricosa</name>
    <dbReference type="NCBI Taxonomy" id="182803"/>
    <lineage>
        <taxon>Eukaryota</taxon>
        <taxon>Metazoa</taxon>
        <taxon>Ecdysozoa</taxon>
        <taxon>Arthropoda</taxon>
        <taxon>Chelicerata</taxon>
        <taxon>Arachnida</taxon>
        <taxon>Araneae</taxon>
        <taxon>Araneomorphae</taxon>
        <taxon>Entelegynae</taxon>
        <taxon>Araneoidea</taxon>
        <taxon>Araneidae</taxon>
        <taxon>Araneus</taxon>
    </lineage>
</organism>
<evidence type="ECO:0000313" key="1">
    <source>
        <dbReference type="EMBL" id="GBM58787.1"/>
    </source>
</evidence>
<evidence type="ECO:0008006" key="3">
    <source>
        <dbReference type="Google" id="ProtNLM"/>
    </source>
</evidence>
<accession>A0A4Y2H022</accession>
<name>A0A4Y2H022_ARAVE</name>